<dbReference type="Pfam" id="PF12833">
    <property type="entry name" value="HTH_18"/>
    <property type="match status" value="1"/>
</dbReference>
<keyword evidence="2" id="KW-0238">DNA-binding</keyword>
<accession>A0ABS1QWM2</accession>
<dbReference type="Gene3D" id="1.10.10.60">
    <property type="entry name" value="Homeodomain-like"/>
    <property type="match status" value="2"/>
</dbReference>
<dbReference type="InterPro" id="IPR018060">
    <property type="entry name" value="HTH_AraC"/>
</dbReference>
<organism evidence="5 6">
    <name type="scientific">Zobellella iuensis</name>
    <dbReference type="NCBI Taxonomy" id="2803811"/>
    <lineage>
        <taxon>Bacteria</taxon>
        <taxon>Pseudomonadati</taxon>
        <taxon>Pseudomonadota</taxon>
        <taxon>Gammaproteobacteria</taxon>
        <taxon>Aeromonadales</taxon>
        <taxon>Aeromonadaceae</taxon>
        <taxon>Zobellella</taxon>
    </lineage>
</organism>
<evidence type="ECO:0000256" key="3">
    <source>
        <dbReference type="ARBA" id="ARBA00023163"/>
    </source>
</evidence>
<gene>
    <name evidence="5" type="ORF">JKV55_18265</name>
</gene>
<name>A0ABS1QWM2_9GAMM</name>
<dbReference type="InterPro" id="IPR009057">
    <property type="entry name" value="Homeodomain-like_sf"/>
</dbReference>
<keyword evidence="6" id="KW-1185">Reference proteome</keyword>
<dbReference type="PANTHER" id="PTHR43280">
    <property type="entry name" value="ARAC-FAMILY TRANSCRIPTIONAL REGULATOR"/>
    <property type="match status" value="1"/>
</dbReference>
<reference evidence="6" key="1">
    <citation type="submission" date="2021-01" db="EMBL/GenBank/DDBJ databases">
        <title>Genome public.</title>
        <authorList>
            <person name="Liu C."/>
            <person name="Sun Q."/>
        </authorList>
    </citation>
    <scope>NUCLEOTIDE SEQUENCE [LARGE SCALE GENOMIC DNA]</scope>
    <source>
        <strain evidence="6">CGMCC 1.18722</strain>
    </source>
</reference>
<proteinExistence type="predicted"/>
<dbReference type="InterPro" id="IPR011051">
    <property type="entry name" value="RmlC_Cupin_sf"/>
</dbReference>
<protein>
    <submittedName>
        <fullName evidence="5">Helix-turn-helix domain-containing protein</fullName>
    </submittedName>
</protein>
<dbReference type="RefSeq" id="WP_202088407.1">
    <property type="nucleotide sequence ID" value="NZ_JAERTZ010000032.1"/>
</dbReference>
<dbReference type="PROSITE" id="PS01124">
    <property type="entry name" value="HTH_ARAC_FAMILY_2"/>
    <property type="match status" value="1"/>
</dbReference>
<sequence length="282" mass="31894">MLKRELLSLPHHRSWALTHLKDAGVPFQWHYHPEYEITLTLGAEGMRYIGEDVAPFGHCDLALVGPDVPHTWDAKASDGTPEVYVVFLPRHWLQAQVEAGLVELAPLLDWLAGLGNGAVFGTATAHRARRLFERMAQPDPLPALAALLELLQLLRADQHCRPLGGRLQQPPDRRLDRLLGHLQHHYQAPLRLEQVARHCNLSPSTLKRLLQQHCDTSFSQYLNRLRLGHACHLLTTSPLPVTLVREQAGFNNASHFNRSFLAHTGLSPLAFRRRFGWRRLGS</sequence>
<dbReference type="SUPFAM" id="SSF46689">
    <property type="entry name" value="Homeodomain-like"/>
    <property type="match status" value="2"/>
</dbReference>
<dbReference type="EMBL" id="JAERTZ010000032">
    <property type="protein sequence ID" value="MBL1379250.1"/>
    <property type="molecule type" value="Genomic_DNA"/>
</dbReference>
<evidence type="ECO:0000313" key="5">
    <source>
        <dbReference type="EMBL" id="MBL1379250.1"/>
    </source>
</evidence>
<dbReference type="PANTHER" id="PTHR43280:SF27">
    <property type="entry name" value="TRANSCRIPTIONAL REGULATOR MTLR"/>
    <property type="match status" value="1"/>
</dbReference>
<evidence type="ECO:0000259" key="4">
    <source>
        <dbReference type="PROSITE" id="PS01124"/>
    </source>
</evidence>
<dbReference type="Gene3D" id="2.60.120.10">
    <property type="entry name" value="Jelly Rolls"/>
    <property type="match status" value="1"/>
</dbReference>
<evidence type="ECO:0000313" key="6">
    <source>
        <dbReference type="Proteomes" id="UP000638570"/>
    </source>
</evidence>
<dbReference type="SMART" id="SM00342">
    <property type="entry name" value="HTH_ARAC"/>
    <property type="match status" value="1"/>
</dbReference>
<evidence type="ECO:0000256" key="2">
    <source>
        <dbReference type="ARBA" id="ARBA00023125"/>
    </source>
</evidence>
<keyword evidence="3" id="KW-0804">Transcription</keyword>
<comment type="caution">
    <text evidence="5">The sequence shown here is derived from an EMBL/GenBank/DDBJ whole genome shotgun (WGS) entry which is preliminary data.</text>
</comment>
<evidence type="ECO:0000256" key="1">
    <source>
        <dbReference type="ARBA" id="ARBA00023015"/>
    </source>
</evidence>
<dbReference type="SUPFAM" id="SSF51182">
    <property type="entry name" value="RmlC-like cupins"/>
    <property type="match status" value="1"/>
</dbReference>
<feature type="domain" description="HTH araC/xylS-type" evidence="4">
    <location>
        <begin position="176"/>
        <end position="274"/>
    </location>
</feature>
<keyword evidence="1" id="KW-0805">Transcription regulation</keyword>
<dbReference type="Proteomes" id="UP000638570">
    <property type="component" value="Unassembled WGS sequence"/>
</dbReference>
<dbReference type="InterPro" id="IPR014710">
    <property type="entry name" value="RmlC-like_jellyroll"/>
</dbReference>